<dbReference type="SUPFAM" id="SSF101936">
    <property type="entry name" value="DNA-binding pseudobarrel domain"/>
    <property type="match status" value="1"/>
</dbReference>
<dbReference type="Pfam" id="PF02362">
    <property type="entry name" value="B3"/>
    <property type="match status" value="1"/>
</dbReference>
<dbReference type="Gene3D" id="2.40.330.10">
    <property type="entry name" value="DNA-binding pseudobarrel domain"/>
    <property type="match status" value="1"/>
</dbReference>
<keyword evidence="4" id="KW-0804">Transcription</keyword>
<accession>A0ABU6X7J6</accession>
<reference evidence="8 9" key="1">
    <citation type="journal article" date="2023" name="Plants (Basel)">
        <title>Bridging the Gap: Combining Genomics and Transcriptomics Approaches to Understand Stylosanthes scabra, an Orphan Legume from the Brazilian Caatinga.</title>
        <authorList>
            <person name="Ferreira-Neto J.R.C."/>
            <person name="da Silva M.D."/>
            <person name="Binneck E."/>
            <person name="de Melo N.F."/>
            <person name="da Silva R.H."/>
            <person name="de Melo A.L.T.M."/>
            <person name="Pandolfi V."/>
            <person name="Bustamante F.O."/>
            <person name="Brasileiro-Vidal A.C."/>
            <person name="Benko-Iseppon A.M."/>
        </authorList>
    </citation>
    <scope>NUCLEOTIDE SEQUENCE [LARGE SCALE GENOMIC DNA]</scope>
    <source>
        <tissue evidence="8">Leaves</tissue>
    </source>
</reference>
<evidence type="ECO:0000256" key="3">
    <source>
        <dbReference type="ARBA" id="ARBA00023125"/>
    </source>
</evidence>
<evidence type="ECO:0000313" key="8">
    <source>
        <dbReference type="EMBL" id="MED6194086.1"/>
    </source>
</evidence>
<feature type="compositionally biased region" description="Basic residues" evidence="6">
    <location>
        <begin position="20"/>
        <end position="30"/>
    </location>
</feature>
<dbReference type="InterPro" id="IPR015300">
    <property type="entry name" value="DNA-bd_pseudobarrel_sf"/>
</dbReference>
<dbReference type="Proteomes" id="UP001341840">
    <property type="component" value="Unassembled WGS sequence"/>
</dbReference>
<sequence length="187" mass="21335">MSGLEIDYPSNDNSVGISKKQQRQKKKVKATPKPSSPSRSKRLKCTANTTDEEGSPDTQNWKQNANIFDLGTKGFEALIEAKRFKSENPSFIVKITKTNISASRANFQVPFYKKYFKDDEKHIQIRFEGELLPAKVCYQRHNSLAIISAGWPLFAQRSKLQIGDVTVFELINREDPLFDVHIYRAHG</sequence>
<keyword evidence="5" id="KW-0539">Nucleus</keyword>
<dbReference type="InterPro" id="IPR003340">
    <property type="entry name" value="B3_DNA-bd"/>
</dbReference>
<dbReference type="InterPro" id="IPR044837">
    <property type="entry name" value="REM16-like"/>
</dbReference>
<dbReference type="PANTHER" id="PTHR31391">
    <property type="entry name" value="B3 DOMAIN-CONTAINING PROTEIN OS11G0197600-RELATED"/>
    <property type="match status" value="1"/>
</dbReference>
<name>A0ABU6X7J6_9FABA</name>
<evidence type="ECO:0000256" key="5">
    <source>
        <dbReference type="ARBA" id="ARBA00023242"/>
    </source>
</evidence>
<feature type="region of interest" description="Disordered" evidence="6">
    <location>
        <begin position="1"/>
        <end position="62"/>
    </location>
</feature>
<keyword evidence="9" id="KW-1185">Reference proteome</keyword>
<dbReference type="EMBL" id="JASCZI010211541">
    <property type="protein sequence ID" value="MED6194086.1"/>
    <property type="molecule type" value="Genomic_DNA"/>
</dbReference>
<evidence type="ECO:0000256" key="4">
    <source>
        <dbReference type="ARBA" id="ARBA00023163"/>
    </source>
</evidence>
<protein>
    <recommendedName>
        <fullName evidence="7">TF-B3 domain-containing protein</fullName>
    </recommendedName>
</protein>
<organism evidence="8 9">
    <name type="scientific">Stylosanthes scabra</name>
    <dbReference type="NCBI Taxonomy" id="79078"/>
    <lineage>
        <taxon>Eukaryota</taxon>
        <taxon>Viridiplantae</taxon>
        <taxon>Streptophyta</taxon>
        <taxon>Embryophyta</taxon>
        <taxon>Tracheophyta</taxon>
        <taxon>Spermatophyta</taxon>
        <taxon>Magnoliopsida</taxon>
        <taxon>eudicotyledons</taxon>
        <taxon>Gunneridae</taxon>
        <taxon>Pentapetalae</taxon>
        <taxon>rosids</taxon>
        <taxon>fabids</taxon>
        <taxon>Fabales</taxon>
        <taxon>Fabaceae</taxon>
        <taxon>Papilionoideae</taxon>
        <taxon>50 kb inversion clade</taxon>
        <taxon>dalbergioids sensu lato</taxon>
        <taxon>Dalbergieae</taxon>
        <taxon>Pterocarpus clade</taxon>
        <taxon>Stylosanthes</taxon>
    </lineage>
</organism>
<dbReference type="CDD" id="cd10017">
    <property type="entry name" value="B3_DNA"/>
    <property type="match status" value="1"/>
</dbReference>
<feature type="domain" description="TF-B3" evidence="7">
    <location>
        <begin position="95"/>
        <end position="184"/>
    </location>
</feature>
<evidence type="ECO:0000256" key="6">
    <source>
        <dbReference type="SAM" id="MobiDB-lite"/>
    </source>
</evidence>
<evidence type="ECO:0000259" key="7">
    <source>
        <dbReference type="Pfam" id="PF02362"/>
    </source>
</evidence>
<evidence type="ECO:0000313" key="9">
    <source>
        <dbReference type="Proteomes" id="UP001341840"/>
    </source>
</evidence>
<evidence type="ECO:0000256" key="2">
    <source>
        <dbReference type="ARBA" id="ARBA00023015"/>
    </source>
</evidence>
<dbReference type="PANTHER" id="PTHR31391:SF143">
    <property type="entry name" value="B3 DNA-BINDING DOMAIN PROTEIN"/>
    <property type="match status" value="1"/>
</dbReference>
<evidence type="ECO:0000256" key="1">
    <source>
        <dbReference type="ARBA" id="ARBA00004123"/>
    </source>
</evidence>
<comment type="subcellular location">
    <subcellularLocation>
        <location evidence="1">Nucleus</location>
    </subcellularLocation>
</comment>
<keyword evidence="2" id="KW-0805">Transcription regulation</keyword>
<comment type="caution">
    <text evidence="8">The sequence shown here is derived from an EMBL/GenBank/DDBJ whole genome shotgun (WGS) entry which is preliminary data.</text>
</comment>
<keyword evidence="3" id="KW-0238">DNA-binding</keyword>
<gene>
    <name evidence="8" type="ORF">PIB30_025333</name>
</gene>
<proteinExistence type="predicted"/>